<name>A0AAV4WZ21_9ARAC</name>
<reference evidence="1 2" key="1">
    <citation type="submission" date="2021-06" db="EMBL/GenBank/DDBJ databases">
        <title>Caerostris darwini draft genome.</title>
        <authorList>
            <person name="Kono N."/>
            <person name="Arakawa K."/>
        </authorList>
    </citation>
    <scope>NUCLEOTIDE SEQUENCE [LARGE SCALE GENOMIC DNA]</scope>
</reference>
<organism evidence="1 2">
    <name type="scientific">Caerostris darwini</name>
    <dbReference type="NCBI Taxonomy" id="1538125"/>
    <lineage>
        <taxon>Eukaryota</taxon>
        <taxon>Metazoa</taxon>
        <taxon>Ecdysozoa</taxon>
        <taxon>Arthropoda</taxon>
        <taxon>Chelicerata</taxon>
        <taxon>Arachnida</taxon>
        <taxon>Araneae</taxon>
        <taxon>Araneomorphae</taxon>
        <taxon>Entelegynae</taxon>
        <taxon>Araneoidea</taxon>
        <taxon>Araneidae</taxon>
        <taxon>Caerostris</taxon>
    </lineage>
</organism>
<dbReference type="EMBL" id="BPLQ01015244">
    <property type="protein sequence ID" value="GIY86778.1"/>
    <property type="molecule type" value="Genomic_DNA"/>
</dbReference>
<accession>A0AAV4WZ21</accession>
<evidence type="ECO:0000313" key="1">
    <source>
        <dbReference type="EMBL" id="GIY86778.1"/>
    </source>
</evidence>
<dbReference type="AlphaFoldDB" id="A0AAV4WZ21"/>
<protein>
    <submittedName>
        <fullName evidence="1">Uncharacterized protein</fullName>
    </submittedName>
</protein>
<dbReference type="Proteomes" id="UP001054837">
    <property type="component" value="Unassembled WGS sequence"/>
</dbReference>
<gene>
    <name evidence="1" type="ORF">CDAR_413131</name>
</gene>
<evidence type="ECO:0000313" key="2">
    <source>
        <dbReference type="Proteomes" id="UP001054837"/>
    </source>
</evidence>
<feature type="non-terminal residue" evidence="1">
    <location>
        <position position="111"/>
    </location>
</feature>
<proteinExistence type="predicted"/>
<keyword evidence="2" id="KW-1185">Reference proteome</keyword>
<comment type="caution">
    <text evidence="1">The sequence shown here is derived from an EMBL/GenBank/DDBJ whole genome shotgun (WGS) entry which is preliminary data.</text>
</comment>
<sequence length="111" mass="12177">MCLDQKFWALSSCSLEFRNTTCGSCDRLSVIRAQFEGKDSAWCCRVSHGCAKNQRADRKTSFKKGGPQKFLSLNGFEASQHKLRINRAAPGMPGLILGGGGVNYKAFGTRL</sequence>